<dbReference type="PANTHER" id="PTHR45820">
    <property type="entry name" value="FI23527P1"/>
    <property type="match status" value="1"/>
</dbReference>
<dbReference type="SUPFAM" id="SSF161111">
    <property type="entry name" value="Cation efflux protein transmembrane domain-like"/>
    <property type="match status" value="1"/>
</dbReference>
<name>A0AAV3A8P1_PYXAD</name>
<comment type="caution">
    <text evidence="9">The sequence shown here is derived from an EMBL/GenBank/DDBJ whole genome shotgun (WGS) entry which is preliminary data.</text>
</comment>
<dbReference type="GO" id="GO:0005783">
    <property type="term" value="C:endoplasmic reticulum"/>
    <property type="evidence" value="ECO:0007669"/>
    <property type="project" value="TreeGrafter"/>
</dbReference>
<comment type="subcellular location">
    <subcellularLocation>
        <location evidence="1">Membrane</location>
        <topology evidence="1">Multi-pass membrane protein</topology>
    </subcellularLocation>
</comment>
<keyword evidence="10" id="KW-1185">Reference proteome</keyword>
<evidence type="ECO:0000313" key="10">
    <source>
        <dbReference type="Proteomes" id="UP001181693"/>
    </source>
</evidence>
<protein>
    <recommendedName>
        <fullName evidence="8">Cation efflux protein transmembrane domain-containing protein</fullName>
    </recommendedName>
</protein>
<dbReference type="EMBL" id="DYDO01000007">
    <property type="protein sequence ID" value="DBA20766.1"/>
    <property type="molecule type" value="Genomic_DNA"/>
</dbReference>
<dbReference type="GO" id="GO:0019855">
    <property type="term" value="F:calcium channel inhibitor activity"/>
    <property type="evidence" value="ECO:0007669"/>
    <property type="project" value="TreeGrafter"/>
</dbReference>
<feature type="transmembrane region" description="Helical" evidence="7">
    <location>
        <begin position="141"/>
        <end position="166"/>
    </location>
</feature>
<evidence type="ECO:0000256" key="4">
    <source>
        <dbReference type="ARBA" id="ARBA00022833"/>
    </source>
</evidence>
<keyword evidence="6 7" id="KW-0472">Membrane</keyword>
<dbReference type="GO" id="GO:0006882">
    <property type="term" value="P:intracellular zinc ion homeostasis"/>
    <property type="evidence" value="ECO:0007669"/>
    <property type="project" value="TreeGrafter"/>
</dbReference>
<dbReference type="PANTHER" id="PTHR45820:SF8">
    <property type="entry name" value="ZINC TRANSPORTER PROTEIN DDB_G0282067-RELATED"/>
    <property type="match status" value="1"/>
</dbReference>
<dbReference type="Gene3D" id="1.20.1510.10">
    <property type="entry name" value="Cation efflux protein transmembrane domain"/>
    <property type="match status" value="1"/>
</dbReference>
<dbReference type="InterPro" id="IPR058533">
    <property type="entry name" value="Cation_efflux_TM"/>
</dbReference>
<evidence type="ECO:0000313" key="9">
    <source>
        <dbReference type="EMBL" id="DBA20766.1"/>
    </source>
</evidence>
<sequence length="315" mass="33819">MVSHILLIILAFAVFLTQIVLSRLSDSLLTLADSAHTLSLIIALCPNIILSYSKSLSPHVKARLPTLFSLLSPLLLSSLCLALTLGSLGHLVHPHHSHRPALIFVAGVLGLLFNVTYLAITGALQGLCLTTLHHQQPRWRLVMCLLCSLAPSSLLLASSLLLHLFTHPTVHYLDPALSLASIAIMVASVYSDIVQNGCVLLQAVPDSANIQSLKTDLDALCGHNGHHELHMWALSNDHGVASLHVHCSGVEAYKNILSQARVLFKRHGIRELTVQPEFGIPGPCSLACGPACIHYSCCDPNPSTSKDLVLANVCA</sequence>
<dbReference type="GO" id="GO:0005794">
    <property type="term" value="C:Golgi apparatus"/>
    <property type="evidence" value="ECO:0007669"/>
    <property type="project" value="TreeGrafter"/>
</dbReference>
<feature type="transmembrane region" description="Helical" evidence="7">
    <location>
        <begin position="101"/>
        <end position="120"/>
    </location>
</feature>
<comment type="similarity">
    <text evidence="2">Belongs to the cation diffusion facilitator (CDF) transporter (TC 2.A.4) family. SLC30A subfamily.</text>
</comment>
<feature type="transmembrane region" description="Helical" evidence="7">
    <location>
        <begin position="34"/>
        <end position="52"/>
    </location>
</feature>
<evidence type="ECO:0000256" key="3">
    <source>
        <dbReference type="ARBA" id="ARBA00022692"/>
    </source>
</evidence>
<evidence type="ECO:0000259" key="8">
    <source>
        <dbReference type="Pfam" id="PF01545"/>
    </source>
</evidence>
<dbReference type="Proteomes" id="UP001181693">
    <property type="component" value="Unassembled WGS sequence"/>
</dbReference>
<evidence type="ECO:0000256" key="7">
    <source>
        <dbReference type="SAM" id="Phobius"/>
    </source>
</evidence>
<evidence type="ECO:0000256" key="5">
    <source>
        <dbReference type="ARBA" id="ARBA00022989"/>
    </source>
</evidence>
<accession>A0AAV3A8P1</accession>
<evidence type="ECO:0000256" key="6">
    <source>
        <dbReference type="ARBA" id="ARBA00023136"/>
    </source>
</evidence>
<feature type="transmembrane region" description="Helical" evidence="7">
    <location>
        <begin position="64"/>
        <end position="89"/>
    </location>
</feature>
<keyword evidence="3 7" id="KW-0812">Transmembrane</keyword>
<dbReference type="InterPro" id="IPR027469">
    <property type="entry name" value="Cation_efflux_TMD_sf"/>
</dbReference>
<feature type="domain" description="Cation efflux protein transmembrane" evidence="8">
    <location>
        <begin position="6"/>
        <end position="200"/>
    </location>
</feature>
<dbReference type="GO" id="GO:0005385">
    <property type="term" value="F:zinc ion transmembrane transporter activity"/>
    <property type="evidence" value="ECO:0007669"/>
    <property type="project" value="TreeGrafter"/>
</dbReference>
<keyword evidence="4" id="KW-0862">Zinc</keyword>
<evidence type="ECO:0000256" key="2">
    <source>
        <dbReference type="ARBA" id="ARBA00008873"/>
    </source>
</evidence>
<keyword evidence="5 7" id="KW-1133">Transmembrane helix</keyword>
<proteinExistence type="inferred from homology"/>
<organism evidence="9 10">
    <name type="scientific">Pyxicephalus adspersus</name>
    <name type="common">African bullfrog</name>
    <dbReference type="NCBI Taxonomy" id="30357"/>
    <lineage>
        <taxon>Eukaryota</taxon>
        <taxon>Metazoa</taxon>
        <taxon>Chordata</taxon>
        <taxon>Craniata</taxon>
        <taxon>Vertebrata</taxon>
        <taxon>Euteleostomi</taxon>
        <taxon>Amphibia</taxon>
        <taxon>Batrachia</taxon>
        <taxon>Anura</taxon>
        <taxon>Neobatrachia</taxon>
        <taxon>Ranoidea</taxon>
        <taxon>Pyxicephalidae</taxon>
        <taxon>Pyxicephalinae</taxon>
        <taxon>Pyxicephalus</taxon>
    </lineage>
</organism>
<dbReference type="AlphaFoldDB" id="A0AAV3A8P1"/>
<reference evidence="9" key="1">
    <citation type="thesis" date="2020" institute="ProQuest LLC" country="789 East Eisenhower Parkway, Ann Arbor, MI, USA">
        <title>Comparative Genomics and Chromosome Evolution.</title>
        <authorList>
            <person name="Mudd A.B."/>
        </authorList>
    </citation>
    <scope>NUCLEOTIDE SEQUENCE</scope>
    <source>
        <strain evidence="9">1538</strain>
        <tissue evidence="9">Blood</tissue>
    </source>
</reference>
<evidence type="ECO:0000256" key="1">
    <source>
        <dbReference type="ARBA" id="ARBA00004141"/>
    </source>
</evidence>
<dbReference type="GO" id="GO:0016020">
    <property type="term" value="C:membrane"/>
    <property type="evidence" value="ECO:0007669"/>
    <property type="project" value="UniProtKB-SubCell"/>
</dbReference>
<gene>
    <name evidence="9" type="ORF">GDO54_017512</name>
</gene>
<dbReference type="Pfam" id="PF01545">
    <property type="entry name" value="Cation_efflux"/>
    <property type="match status" value="1"/>
</dbReference>
<dbReference type="GO" id="GO:0010312">
    <property type="term" value="P:detoxification of zinc ion"/>
    <property type="evidence" value="ECO:0007669"/>
    <property type="project" value="TreeGrafter"/>
</dbReference>